<evidence type="ECO:0000256" key="1">
    <source>
        <dbReference type="SAM" id="Coils"/>
    </source>
</evidence>
<dbReference type="Proteomes" id="UP000623467">
    <property type="component" value="Unassembled WGS sequence"/>
</dbReference>
<evidence type="ECO:0000256" key="2">
    <source>
        <dbReference type="SAM" id="MobiDB-lite"/>
    </source>
</evidence>
<dbReference type="InterPro" id="IPR036047">
    <property type="entry name" value="F-box-like_dom_sf"/>
</dbReference>
<dbReference type="AlphaFoldDB" id="A0A8H7CWP8"/>
<comment type="caution">
    <text evidence="4">The sequence shown here is derived from an EMBL/GenBank/DDBJ whole genome shotgun (WGS) entry which is preliminary data.</text>
</comment>
<evidence type="ECO:0000259" key="3">
    <source>
        <dbReference type="Pfam" id="PF12937"/>
    </source>
</evidence>
<feature type="region of interest" description="Disordered" evidence="2">
    <location>
        <begin position="352"/>
        <end position="375"/>
    </location>
</feature>
<keyword evidence="1" id="KW-0175">Coiled coil</keyword>
<dbReference type="SUPFAM" id="SSF52047">
    <property type="entry name" value="RNI-like"/>
    <property type="match status" value="1"/>
</dbReference>
<evidence type="ECO:0000313" key="4">
    <source>
        <dbReference type="EMBL" id="KAF7353319.1"/>
    </source>
</evidence>
<dbReference type="SUPFAM" id="SSF81383">
    <property type="entry name" value="F-box domain"/>
    <property type="match status" value="1"/>
</dbReference>
<dbReference type="OrthoDB" id="3139566at2759"/>
<dbReference type="InterPro" id="IPR001810">
    <property type="entry name" value="F-box_dom"/>
</dbReference>
<feature type="domain" description="F-box" evidence="3">
    <location>
        <begin position="48"/>
        <end position="104"/>
    </location>
</feature>
<dbReference type="Gene3D" id="1.20.1280.50">
    <property type="match status" value="1"/>
</dbReference>
<keyword evidence="5" id="KW-1185">Reference proteome</keyword>
<evidence type="ECO:0000313" key="5">
    <source>
        <dbReference type="Proteomes" id="UP000623467"/>
    </source>
</evidence>
<sequence>MLSTLEADRAHVAALTAQILDLENSIRVLQLEREKAQSRLDSYKYPVLALPTEIVTEIFLRIPPSYPVVPSPAETRSLAALACICREWREIALSIPSLWKAINFLDLPSEHRVHNSQLWLQRSRSCPLSIEFDAGDTGNLADVFKFLTLGAHRARCEHMKLGLFPRDLPLMEGSMPLLRHLDLELHNGSPIRPVSLSEAPLLRSAVLNSEAASWVLLPWTQLTSLVLNGVILRDCFTILEQTPNLIHCELYVGSNMDDRNRVISLPRLESLVLQGLAHPFMPYLQSLATPALCHLTITEPFLGHNPFRSLTDFISESASKLQEVRVIGKKRHSRKRYREALPSVPRFSFGPRELKRRAGEEDFGTESDYYSSDSN</sequence>
<reference evidence="4" key="1">
    <citation type="submission" date="2020-05" db="EMBL/GenBank/DDBJ databases">
        <title>Mycena genomes resolve the evolution of fungal bioluminescence.</title>
        <authorList>
            <person name="Tsai I.J."/>
        </authorList>
    </citation>
    <scope>NUCLEOTIDE SEQUENCE</scope>
    <source>
        <strain evidence="4">160909Yilan</strain>
    </source>
</reference>
<name>A0A8H7CWP8_9AGAR</name>
<accession>A0A8H7CWP8</accession>
<dbReference type="Pfam" id="PF12937">
    <property type="entry name" value="F-box-like"/>
    <property type="match status" value="1"/>
</dbReference>
<gene>
    <name evidence="4" type="ORF">MSAN_01519900</name>
</gene>
<proteinExistence type="predicted"/>
<dbReference type="EMBL" id="JACAZH010000012">
    <property type="protein sequence ID" value="KAF7353319.1"/>
    <property type="molecule type" value="Genomic_DNA"/>
</dbReference>
<protein>
    <submittedName>
        <fullName evidence="4">F-box domain-containing protein</fullName>
    </submittedName>
</protein>
<organism evidence="4 5">
    <name type="scientific">Mycena sanguinolenta</name>
    <dbReference type="NCBI Taxonomy" id="230812"/>
    <lineage>
        <taxon>Eukaryota</taxon>
        <taxon>Fungi</taxon>
        <taxon>Dikarya</taxon>
        <taxon>Basidiomycota</taxon>
        <taxon>Agaricomycotina</taxon>
        <taxon>Agaricomycetes</taxon>
        <taxon>Agaricomycetidae</taxon>
        <taxon>Agaricales</taxon>
        <taxon>Marasmiineae</taxon>
        <taxon>Mycenaceae</taxon>
        <taxon>Mycena</taxon>
    </lineage>
</organism>
<feature type="coiled-coil region" evidence="1">
    <location>
        <begin position="12"/>
        <end position="39"/>
    </location>
</feature>